<protein>
    <submittedName>
        <fullName evidence="2">Uncharacterized protein</fullName>
    </submittedName>
</protein>
<organism evidence="2">
    <name type="scientific">marine metagenome</name>
    <dbReference type="NCBI Taxonomy" id="408172"/>
    <lineage>
        <taxon>unclassified sequences</taxon>
        <taxon>metagenomes</taxon>
        <taxon>ecological metagenomes</taxon>
    </lineage>
</organism>
<dbReference type="AlphaFoldDB" id="A0A382MSX8"/>
<evidence type="ECO:0000256" key="1">
    <source>
        <dbReference type="SAM" id="MobiDB-lite"/>
    </source>
</evidence>
<proteinExistence type="predicted"/>
<feature type="non-terminal residue" evidence="2">
    <location>
        <position position="1"/>
    </location>
</feature>
<accession>A0A382MSX8</accession>
<reference evidence="2" key="1">
    <citation type="submission" date="2018-05" db="EMBL/GenBank/DDBJ databases">
        <authorList>
            <person name="Lanie J.A."/>
            <person name="Ng W.-L."/>
            <person name="Kazmierczak K.M."/>
            <person name="Andrzejewski T.M."/>
            <person name="Davidsen T.M."/>
            <person name="Wayne K.J."/>
            <person name="Tettelin H."/>
            <person name="Glass J.I."/>
            <person name="Rusch D."/>
            <person name="Podicherti R."/>
            <person name="Tsui H.-C.T."/>
            <person name="Winkler M.E."/>
        </authorList>
    </citation>
    <scope>NUCLEOTIDE SEQUENCE</scope>
</reference>
<feature type="region of interest" description="Disordered" evidence="1">
    <location>
        <begin position="1"/>
        <end position="23"/>
    </location>
</feature>
<dbReference type="EMBL" id="UINC01095431">
    <property type="protein sequence ID" value="SVC51508.1"/>
    <property type="molecule type" value="Genomic_DNA"/>
</dbReference>
<name>A0A382MSX8_9ZZZZ</name>
<gene>
    <name evidence="2" type="ORF">METZ01_LOCUS304362</name>
</gene>
<sequence>FSMKSHTMTGSLSKSLISSVQPY</sequence>
<evidence type="ECO:0000313" key="2">
    <source>
        <dbReference type="EMBL" id="SVC51508.1"/>
    </source>
</evidence>